<evidence type="ECO:0000313" key="3">
    <source>
        <dbReference type="Proteomes" id="UP000292424"/>
    </source>
</evidence>
<dbReference type="KEGG" id="arac:E0W69_016790"/>
<keyword evidence="1" id="KW-0732">Signal</keyword>
<reference evidence="2 3" key="1">
    <citation type="submission" date="2019-09" db="EMBL/GenBank/DDBJ databases">
        <title>Complete genome sequence of Arachidicoccus sp. B3-10 isolated from apple orchard soil.</title>
        <authorList>
            <person name="Kim H.S."/>
            <person name="Han K.-I."/>
            <person name="Suh M.K."/>
            <person name="Lee K.C."/>
            <person name="Eom M.K."/>
            <person name="Kim J.-S."/>
            <person name="Kang S.W."/>
            <person name="Sin Y."/>
            <person name="Lee J.-S."/>
        </authorList>
    </citation>
    <scope>NUCLEOTIDE SEQUENCE [LARGE SCALE GENOMIC DNA]</scope>
    <source>
        <strain evidence="2 3">B3-10</strain>
    </source>
</reference>
<dbReference type="EMBL" id="CP044016">
    <property type="protein sequence ID" value="QES90236.1"/>
    <property type="molecule type" value="Genomic_DNA"/>
</dbReference>
<evidence type="ECO:0000256" key="1">
    <source>
        <dbReference type="SAM" id="SignalP"/>
    </source>
</evidence>
<accession>A0A5P2G357</accession>
<organism evidence="2 3">
    <name type="scientific">Rhizosphaericola mali</name>
    <dbReference type="NCBI Taxonomy" id="2545455"/>
    <lineage>
        <taxon>Bacteria</taxon>
        <taxon>Pseudomonadati</taxon>
        <taxon>Bacteroidota</taxon>
        <taxon>Chitinophagia</taxon>
        <taxon>Chitinophagales</taxon>
        <taxon>Chitinophagaceae</taxon>
        <taxon>Rhizosphaericola</taxon>
    </lineage>
</organism>
<feature type="signal peptide" evidence="1">
    <location>
        <begin position="1"/>
        <end position="20"/>
    </location>
</feature>
<dbReference type="AlphaFoldDB" id="A0A5P2G357"/>
<keyword evidence="3" id="KW-1185">Reference proteome</keyword>
<gene>
    <name evidence="2" type="ORF">E0W69_016790</name>
</gene>
<proteinExistence type="predicted"/>
<dbReference type="RefSeq" id="WP_131331192.1">
    <property type="nucleotide sequence ID" value="NZ_CP044016.1"/>
</dbReference>
<feature type="chain" id="PRO_5024273232" evidence="1">
    <location>
        <begin position="21"/>
        <end position="122"/>
    </location>
</feature>
<sequence length="122" mass="13935">MKFTFTLMAIFFFHFAHSQANPTIKITVDSLNQRVKELKCNAGVIDQDQSAIIAILENIKKENLQGYETYWINTNTKEVYKNPNINILSSPNAIKFINKMYPSDSNTDSSKQKGILILFAKN</sequence>
<name>A0A5P2G357_9BACT</name>
<evidence type="ECO:0000313" key="2">
    <source>
        <dbReference type="EMBL" id="QES90236.1"/>
    </source>
</evidence>
<dbReference type="Proteomes" id="UP000292424">
    <property type="component" value="Chromosome"/>
</dbReference>
<protein>
    <submittedName>
        <fullName evidence="2">Uncharacterized protein</fullName>
    </submittedName>
</protein>